<dbReference type="InterPro" id="IPR025269">
    <property type="entry name" value="SAM-like_dom"/>
</dbReference>
<comment type="caution">
    <text evidence="3">The sequence shown here is derived from an EMBL/GenBank/DDBJ whole genome shotgun (WGS) entry which is preliminary data.</text>
</comment>
<protein>
    <recommendedName>
        <fullName evidence="2">Phage integrase SAM-like domain-containing protein</fullName>
    </recommendedName>
</protein>
<name>A0A1V6LR55_9FLAO</name>
<dbReference type="Pfam" id="PF13102">
    <property type="entry name" value="Phage_int_SAM_5"/>
    <property type="match status" value="1"/>
</dbReference>
<evidence type="ECO:0000259" key="2">
    <source>
        <dbReference type="Pfam" id="PF13102"/>
    </source>
</evidence>
<gene>
    <name evidence="3" type="ORF">BUL40_10375</name>
</gene>
<organism evidence="3 4">
    <name type="scientific">Croceivirga radicis</name>
    <dbReference type="NCBI Taxonomy" id="1929488"/>
    <lineage>
        <taxon>Bacteria</taxon>
        <taxon>Pseudomonadati</taxon>
        <taxon>Bacteroidota</taxon>
        <taxon>Flavobacteriia</taxon>
        <taxon>Flavobacteriales</taxon>
        <taxon>Flavobacteriaceae</taxon>
        <taxon>Croceivirga</taxon>
    </lineage>
</organism>
<dbReference type="Gene3D" id="1.10.150.130">
    <property type="match status" value="1"/>
</dbReference>
<reference evidence="3 4" key="1">
    <citation type="submission" date="2016-12" db="EMBL/GenBank/DDBJ databases">
        <authorList>
            <person name="Song W.-J."/>
            <person name="Kurnit D.M."/>
        </authorList>
    </citation>
    <scope>NUCLEOTIDE SEQUENCE [LARGE SCALE GENOMIC DNA]</scope>
    <source>
        <strain evidence="3 4">HSG9</strain>
    </source>
</reference>
<dbReference type="InterPro" id="IPR010998">
    <property type="entry name" value="Integrase_recombinase_N"/>
</dbReference>
<dbReference type="EMBL" id="MTBC01000006">
    <property type="protein sequence ID" value="OQD42517.1"/>
    <property type="molecule type" value="Genomic_DNA"/>
</dbReference>
<dbReference type="GO" id="GO:0003677">
    <property type="term" value="F:DNA binding"/>
    <property type="evidence" value="ECO:0007669"/>
    <property type="project" value="UniProtKB-KW"/>
</dbReference>
<accession>A0A1V6LR55</accession>
<dbReference type="Proteomes" id="UP000191680">
    <property type="component" value="Unassembled WGS sequence"/>
</dbReference>
<evidence type="ECO:0000313" key="4">
    <source>
        <dbReference type="Proteomes" id="UP000191680"/>
    </source>
</evidence>
<keyword evidence="1" id="KW-0238">DNA-binding</keyword>
<evidence type="ECO:0000313" key="3">
    <source>
        <dbReference type="EMBL" id="OQD42517.1"/>
    </source>
</evidence>
<proteinExistence type="predicted"/>
<evidence type="ECO:0000256" key="1">
    <source>
        <dbReference type="ARBA" id="ARBA00023125"/>
    </source>
</evidence>
<feature type="domain" description="Phage integrase SAM-like" evidence="2">
    <location>
        <begin position="98"/>
        <end position="187"/>
    </location>
</feature>
<dbReference type="AlphaFoldDB" id="A0A1V6LR55"/>
<dbReference type="OrthoDB" id="892893at2"/>
<sequence length="197" mass="23361">MSIYLNGKIDFRRTVPLLINPAYFNNETGKVRKLSEFHEKDKITIDLKELSNHILKKYNSSIVNGDSINSFWLKNRIDEFFGMTKELNLEFLLNYSQNFIENLRYKVNRRTHRRGVSIGTEKSYKTIKRKIEDFESYTNQKLLLKDVDIVLANNSSDYLKEVQNLSENTIGKYIKLLKSICLDAQKMVMRWQIIFEM</sequence>
<dbReference type="RefSeq" id="WP_080319204.1">
    <property type="nucleotide sequence ID" value="NZ_MTBC01000006.1"/>
</dbReference>
<keyword evidence="4" id="KW-1185">Reference proteome</keyword>